<dbReference type="PANTHER" id="PTHR32322:SF2">
    <property type="entry name" value="EAMA DOMAIN-CONTAINING PROTEIN"/>
    <property type="match status" value="1"/>
</dbReference>
<organism evidence="8 9">
    <name type="scientific">Megalodesulfovibrio gigas (strain ATCC 19364 / DSM 1382 / NCIMB 9332 / VKM B-1759)</name>
    <name type="common">Desulfovibrio gigas</name>
    <dbReference type="NCBI Taxonomy" id="1121448"/>
    <lineage>
        <taxon>Bacteria</taxon>
        <taxon>Pseudomonadati</taxon>
        <taxon>Thermodesulfobacteriota</taxon>
        <taxon>Desulfovibrionia</taxon>
        <taxon>Desulfovibrionales</taxon>
        <taxon>Desulfovibrionaceae</taxon>
        <taxon>Megalodesulfovibrio</taxon>
    </lineage>
</organism>
<proteinExistence type="inferred from homology"/>
<evidence type="ECO:0000313" key="9">
    <source>
        <dbReference type="Proteomes" id="UP000016587"/>
    </source>
</evidence>
<dbReference type="PANTHER" id="PTHR32322">
    <property type="entry name" value="INNER MEMBRANE TRANSPORTER"/>
    <property type="match status" value="1"/>
</dbReference>
<keyword evidence="5 6" id="KW-0472">Membrane</keyword>
<keyword evidence="3 6" id="KW-0812">Transmembrane</keyword>
<keyword evidence="9" id="KW-1185">Reference proteome</keyword>
<evidence type="ECO:0000256" key="3">
    <source>
        <dbReference type="ARBA" id="ARBA00022692"/>
    </source>
</evidence>
<evidence type="ECO:0000256" key="1">
    <source>
        <dbReference type="ARBA" id="ARBA00004141"/>
    </source>
</evidence>
<dbReference type="eggNOG" id="COG0697">
    <property type="taxonomic scope" value="Bacteria"/>
</dbReference>
<dbReference type="EMBL" id="CP006585">
    <property type="protein sequence ID" value="AGW12970.1"/>
    <property type="molecule type" value="Genomic_DNA"/>
</dbReference>
<dbReference type="InterPro" id="IPR050638">
    <property type="entry name" value="AA-Vitamin_Transporters"/>
</dbReference>
<reference evidence="8 9" key="1">
    <citation type="journal article" date="2013" name="J. Bacteriol.">
        <title>Roles of HynAB and Ech, the only two hydrogenases found in the model sulfate reducer Desulfovibrio gigas.</title>
        <authorList>
            <person name="Morais-Silva F.O."/>
            <person name="Santos C.I."/>
            <person name="Rodrigues R."/>
            <person name="Pereira I.A."/>
            <person name="Rodrigues-Pousada C."/>
        </authorList>
    </citation>
    <scope>NUCLEOTIDE SEQUENCE [LARGE SCALE GENOMIC DNA]</scope>
    <source>
        <strain evidence="9">ATCC 19364 / DSM 1382 / NCIMB 9332 / VKM B-1759</strain>
    </source>
</reference>
<dbReference type="PATRIC" id="fig|1121448.10.peg.1101"/>
<feature type="domain" description="EamA" evidence="7">
    <location>
        <begin position="161"/>
        <end position="290"/>
    </location>
</feature>
<dbReference type="InterPro" id="IPR037185">
    <property type="entry name" value="EmrE-like"/>
</dbReference>
<feature type="transmembrane region" description="Helical" evidence="6">
    <location>
        <begin position="191"/>
        <end position="211"/>
    </location>
</feature>
<sequence>MQEIDAKNPRRAMAFGLATVLCWSTVATAFKLTLRELDPPQLLLYAAVFSTASLLALLAVQGRWRLFVTALTQHPWRSLGLGTINPLVYYLVLFEAYDRLPAQVAQPVNYTWAITLSLLAAVFLKQRLRGKDMAAAAVAYAGVVLLSMQGEWGSWGRVDGLGLALALLSTLIWSGYWIAAASDRRDPVAALAANFCMSLPGCLIACLVLSSPLDVSWQGVAGAAYIGCLEMGLTFALWVTALRLAPSAAQVSTLIFLSPPISLVLIHFLLGETIHASTFAGLALVLAGLGLQQFGRKSTS</sequence>
<evidence type="ECO:0000256" key="5">
    <source>
        <dbReference type="ARBA" id="ARBA00023136"/>
    </source>
</evidence>
<evidence type="ECO:0000313" key="8">
    <source>
        <dbReference type="EMBL" id="AGW12970.1"/>
    </source>
</evidence>
<feature type="transmembrane region" description="Helical" evidence="6">
    <location>
        <begin position="251"/>
        <end position="270"/>
    </location>
</feature>
<dbReference type="InterPro" id="IPR000620">
    <property type="entry name" value="EamA_dom"/>
</dbReference>
<gene>
    <name evidence="8" type="ORF">DGI_1097</name>
</gene>
<dbReference type="RefSeq" id="WP_021759725.1">
    <property type="nucleotide sequence ID" value="NC_022444.1"/>
</dbReference>
<comment type="similarity">
    <text evidence="2">Belongs to the EamA transporter family.</text>
</comment>
<reference evidence="9" key="2">
    <citation type="submission" date="2013-07" db="EMBL/GenBank/DDBJ databases">
        <authorList>
            <person name="Morais-Silva F.O."/>
            <person name="Rezende A.M."/>
            <person name="Pimentel C."/>
            <person name="Resende D.M."/>
            <person name="Santos C.I."/>
            <person name="Clemente C."/>
            <person name="de Oliveira L.M."/>
            <person name="da Silva S.M."/>
            <person name="Costa D.A."/>
            <person name="Varela-Raposo A."/>
            <person name="Horacio E.C.A."/>
            <person name="Matos M."/>
            <person name="Flores O."/>
            <person name="Ruiz J.C."/>
            <person name="Rodrigues-Pousada C."/>
        </authorList>
    </citation>
    <scope>NUCLEOTIDE SEQUENCE [LARGE SCALE GENOMIC DNA]</scope>
    <source>
        <strain evidence="9">ATCC 19364 / DSM 1382 / NCIMB 9332 / VKM B-1759</strain>
    </source>
</reference>
<dbReference type="AlphaFoldDB" id="T2G8Q2"/>
<protein>
    <recommendedName>
        <fullName evidence="7">EamA domain-containing protein</fullName>
    </recommendedName>
</protein>
<evidence type="ECO:0000259" key="7">
    <source>
        <dbReference type="Pfam" id="PF00892"/>
    </source>
</evidence>
<name>T2G8Q2_MEGG1</name>
<feature type="transmembrane region" description="Helical" evidence="6">
    <location>
        <begin position="12"/>
        <end position="30"/>
    </location>
</feature>
<keyword evidence="4 6" id="KW-1133">Transmembrane helix</keyword>
<evidence type="ECO:0000256" key="6">
    <source>
        <dbReference type="SAM" id="Phobius"/>
    </source>
</evidence>
<evidence type="ECO:0000256" key="2">
    <source>
        <dbReference type="ARBA" id="ARBA00007362"/>
    </source>
</evidence>
<dbReference type="Pfam" id="PF00892">
    <property type="entry name" value="EamA"/>
    <property type="match status" value="2"/>
</dbReference>
<dbReference type="SUPFAM" id="SSF103481">
    <property type="entry name" value="Multidrug resistance efflux transporter EmrE"/>
    <property type="match status" value="2"/>
</dbReference>
<comment type="subcellular location">
    <subcellularLocation>
        <location evidence="1">Membrane</location>
        <topology evidence="1">Multi-pass membrane protein</topology>
    </subcellularLocation>
</comment>
<dbReference type="HOGENOM" id="CLU_064680_1_0_7"/>
<dbReference type="Proteomes" id="UP000016587">
    <property type="component" value="Chromosome"/>
</dbReference>
<feature type="domain" description="EamA" evidence="7">
    <location>
        <begin position="12"/>
        <end position="147"/>
    </location>
</feature>
<feature type="transmembrane region" description="Helical" evidence="6">
    <location>
        <begin position="136"/>
        <end position="155"/>
    </location>
</feature>
<feature type="transmembrane region" description="Helical" evidence="6">
    <location>
        <begin position="74"/>
        <end position="92"/>
    </location>
</feature>
<evidence type="ECO:0000256" key="4">
    <source>
        <dbReference type="ARBA" id="ARBA00022989"/>
    </source>
</evidence>
<feature type="transmembrane region" description="Helical" evidence="6">
    <location>
        <begin position="161"/>
        <end position="179"/>
    </location>
</feature>
<feature type="transmembrane region" description="Helical" evidence="6">
    <location>
        <begin position="42"/>
        <end position="62"/>
    </location>
</feature>
<dbReference type="STRING" id="1121448.DGI_1097"/>
<dbReference type="GO" id="GO:0016020">
    <property type="term" value="C:membrane"/>
    <property type="evidence" value="ECO:0007669"/>
    <property type="project" value="UniProtKB-SubCell"/>
</dbReference>
<feature type="transmembrane region" description="Helical" evidence="6">
    <location>
        <begin position="276"/>
        <end position="294"/>
    </location>
</feature>
<dbReference type="Gene3D" id="1.10.3730.20">
    <property type="match status" value="1"/>
</dbReference>
<accession>T2G8Q2</accession>
<feature type="transmembrane region" description="Helical" evidence="6">
    <location>
        <begin position="104"/>
        <end position="124"/>
    </location>
</feature>
<dbReference type="KEGG" id="dgg:DGI_1097"/>
<dbReference type="OrthoDB" id="5729944at2"/>
<feature type="transmembrane region" description="Helical" evidence="6">
    <location>
        <begin position="217"/>
        <end position="239"/>
    </location>
</feature>